<sequence length="162" mass="17988">MPAWMDNTFWAFVALLIFIGIAVYFGVPRIIGQMLDKRIKQISDELDEAKRLREEAASLLVEYEQKRVSAEKEAEEIVTAAKRDAERMTADAQTALEDLIARRTKAVEDKIAQAEAQAVAEVRSRSADLAIEAARVILAEEVAKNGDKLVESAIKDVGSRLN</sequence>
<gene>
    <name evidence="15 18" type="primary">atpF</name>
    <name evidence="18" type="ORF">GCM10010862_21180</name>
</gene>
<dbReference type="PANTHER" id="PTHR33445:SF1">
    <property type="entry name" value="ATP SYNTHASE SUBUNIT B"/>
    <property type="match status" value="1"/>
</dbReference>
<name>A0ABQ5W4R6_9HYPH</name>
<keyword evidence="19" id="KW-1185">Reference proteome</keyword>
<dbReference type="PANTHER" id="PTHR33445">
    <property type="entry name" value="ATP SYNTHASE SUBUNIT B', CHLOROPLASTIC"/>
    <property type="match status" value="1"/>
</dbReference>
<dbReference type="Proteomes" id="UP001156691">
    <property type="component" value="Unassembled WGS sequence"/>
</dbReference>
<comment type="subcellular location">
    <subcellularLocation>
        <location evidence="1">Cell inner membrane</location>
        <topology evidence="1">Single-pass membrane protein</topology>
    </subcellularLocation>
    <subcellularLocation>
        <location evidence="15">Cell membrane</location>
        <topology evidence="15">Single-pass membrane protein</topology>
    </subcellularLocation>
</comment>
<evidence type="ECO:0000256" key="14">
    <source>
        <dbReference type="ARBA" id="ARBA00025830"/>
    </source>
</evidence>
<feature type="transmembrane region" description="Helical" evidence="15">
    <location>
        <begin position="12"/>
        <end position="31"/>
    </location>
</feature>
<comment type="similarity">
    <text evidence="2 15 16">Belongs to the ATPase B chain family.</text>
</comment>
<evidence type="ECO:0000256" key="11">
    <source>
        <dbReference type="ARBA" id="ARBA00023310"/>
    </source>
</evidence>
<keyword evidence="5 15" id="KW-0138">CF(0)</keyword>
<keyword evidence="10 15" id="KW-0472">Membrane</keyword>
<keyword evidence="6 15" id="KW-0812">Transmembrane</keyword>
<organism evidence="18 19">
    <name type="scientific">Devosia nitrariae</name>
    <dbReference type="NCBI Taxonomy" id="2071872"/>
    <lineage>
        <taxon>Bacteria</taxon>
        <taxon>Pseudomonadati</taxon>
        <taxon>Pseudomonadota</taxon>
        <taxon>Alphaproteobacteria</taxon>
        <taxon>Hyphomicrobiales</taxon>
        <taxon>Devosiaceae</taxon>
        <taxon>Devosia</taxon>
    </lineage>
</organism>
<evidence type="ECO:0000256" key="5">
    <source>
        <dbReference type="ARBA" id="ARBA00022547"/>
    </source>
</evidence>
<dbReference type="HAMAP" id="MF_01398">
    <property type="entry name" value="ATP_synth_b_bprime"/>
    <property type="match status" value="1"/>
</dbReference>
<feature type="coiled-coil region" evidence="17">
    <location>
        <begin position="32"/>
        <end position="102"/>
    </location>
</feature>
<evidence type="ECO:0000256" key="13">
    <source>
        <dbReference type="ARBA" id="ARBA00025614"/>
    </source>
</evidence>
<accession>A0ABQ5W4R6</accession>
<dbReference type="RefSeq" id="WP_284340309.1">
    <property type="nucleotide sequence ID" value="NZ_BSNS01000011.1"/>
</dbReference>
<dbReference type="EMBL" id="BSNS01000011">
    <property type="protein sequence ID" value="GLQ54859.1"/>
    <property type="molecule type" value="Genomic_DNA"/>
</dbReference>
<evidence type="ECO:0000256" key="12">
    <source>
        <dbReference type="ARBA" id="ARBA00025198"/>
    </source>
</evidence>
<evidence type="ECO:0000256" key="10">
    <source>
        <dbReference type="ARBA" id="ARBA00023136"/>
    </source>
</evidence>
<evidence type="ECO:0000256" key="8">
    <source>
        <dbReference type="ARBA" id="ARBA00022989"/>
    </source>
</evidence>
<evidence type="ECO:0000256" key="3">
    <source>
        <dbReference type="ARBA" id="ARBA00022448"/>
    </source>
</evidence>
<evidence type="ECO:0000256" key="15">
    <source>
        <dbReference type="HAMAP-Rule" id="MF_01398"/>
    </source>
</evidence>
<evidence type="ECO:0000256" key="2">
    <source>
        <dbReference type="ARBA" id="ARBA00005513"/>
    </source>
</evidence>
<keyword evidence="11 15" id="KW-0066">ATP synthesis</keyword>
<keyword evidence="3 15" id="KW-0813">Transport</keyword>
<evidence type="ECO:0000256" key="9">
    <source>
        <dbReference type="ARBA" id="ARBA00023065"/>
    </source>
</evidence>
<protein>
    <recommendedName>
        <fullName evidence="15">ATP synthase subunit b</fullName>
    </recommendedName>
    <alternativeName>
        <fullName evidence="15">ATP synthase F(0) sector subunit b</fullName>
    </alternativeName>
    <alternativeName>
        <fullName evidence="15">ATPase subunit I</fullName>
    </alternativeName>
    <alternativeName>
        <fullName evidence="15">F-type ATPase subunit b</fullName>
        <shortName evidence="15">F-ATPase subunit b</shortName>
    </alternativeName>
</protein>
<dbReference type="InterPro" id="IPR050059">
    <property type="entry name" value="ATP_synthase_B_chain"/>
</dbReference>
<keyword evidence="17" id="KW-0175">Coiled coil</keyword>
<evidence type="ECO:0000256" key="1">
    <source>
        <dbReference type="ARBA" id="ARBA00004377"/>
    </source>
</evidence>
<keyword evidence="9 15" id="KW-0406">Ion transport</keyword>
<comment type="subunit">
    <text evidence="14 15">F-type ATPases have 2 components, F(1) - the catalytic core - and F(0) - the membrane proton channel. F(1) has five subunits: alpha(3), beta(3), gamma(1), delta(1), epsilon(1). F(0) has three main subunits: a(1), b(2) and c(10-14). The alpha and beta chains form an alternating ring which encloses part of the gamma chain. F(1) is attached to F(0) by a central stalk formed by the gamma and epsilon chains, while a peripheral stalk is formed by the delta and b chains.</text>
</comment>
<evidence type="ECO:0000256" key="16">
    <source>
        <dbReference type="RuleBase" id="RU003848"/>
    </source>
</evidence>
<evidence type="ECO:0000256" key="17">
    <source>
        <dbReference type="SAM" id="Coils"/>
    </source>
</evidence>
<comment type="function">
    <text evidence="13">Component of the F(0) channel, it forms part of the peripheral stalk, linking F(1) to F(0). The b'-subunit is a diverged and duplicated form of b found in plants and photosynthetic bacteria.</text>
</comment>
<dbReference type="Pfam" id="PF00430">
    <property type="entry name" value="ATP-synt_B"/>
    <property type="match status" value="1"/>
</dbReference>
<evidence type="ECO:0000313" key="19">
    <source>
        <dbReference type="Proteomes" id="UP001156691"/>
    </source>
</evidence>
<comment type="function">
    <text evidence="12 15">F(1)F(0) ATP synthase produces ATP from ADP in the presence of a proton or sodium gradient. F-type ATPases consist of two structural domains, F(1) containing the extramembraneous catalytic core and F(0) containing the membrane proton channel, linked together by a central stalk and a peripheral stalk. During catalysis, ATP synthesis in the catalytic domain of F(1) is coupled via a rotary mechanism of the central stalk subunits to proton translocation.</text>
</comment>
<evidence type="ECO:0000256" key="7">
    <source>
        <dbReference type="ARBA" id="ARBA00022781"/>
    </source>
</evidence>
<dbReference type="InterPro" id="IPR002146">
    <property type="entry name" value="ATP_synth_b/b'su_bac/chlpt"/>
</dbReference>
<comment type="caution">
    <text evidence="18">The sequence shown here is derived from an EMBL/GenBank/DDBJ whole genome shotgun (WGS) entry which is preliminary data.</text>
</comment>
<reference evidence="19" key="1">
    <citation type="journal article" date="2019" name="Int. J. Syst. Evol. Microbiol.">
        <title>The Global Catalogue of Microorganisms (GCM) 10K type strain sequencing project: providing services to taxonomists for standard genome sequencing and annotation.</title>
        <authorList>
            <consortium name="The Broad Institute Genomics Platform"/>
            <consortium name="The Broad Institute Genome Sequencing Center for Infectious Disease"/>
            <person name="Wu L."/>
            <person name="Ma J."/>
        </authorList>
    </citation>
    <scope>NUCLEOTIDE SEQUENCE [LARGE SCALE GENOMIC DNA]</scope>
    <source>
        <strain evidence="19">NBRC 112416</strain>
    </source>
</reference>
<keyword evidence="8 15" id="KW-1133">Transmembrane helix</keyword>
<keyword evidence="4 15" id="KW-1003">Cell membrane</keyword>
<proteinExistence type="inferred from homology"/>
<keyword evidence="7 15" id="KW-0375">Hydrogen ion transport</keyword>
<evidence type="ECO:0000256" key="4">
    <source>
        <dbReference type="ARBA" id="ARBA00022475"/>
    </source>
</evidence>
<evidence type="ECO:0000313" key="18">
    <source>
        <dbReference type="EMBL" id="GLQ54859.1"/>
    </source>
</evidence>
<dbReference type="CDD" id="cd06503">
    <property type="entry name" value="ATP-synt_Fo_b"/>
    <property type="match status" value="1"/>
</dbReference>
<evidence type="ECO:0000256" key="6">
    <source>
        <dbReference type="ARBA" id="ARBA00022692"/>
    </source>
</evidence>